<sequence>MDFDLKKSGQIPAFGNWEFANDLPITQYFECARQAGLLRHTSSLCECPPCVSARAAADFEKPPPPVRILAVPPPSRKTTRGNGGNKKTRRSSDVKEQQRKQAKVYDVKDQPTNQLLLSRKQFPKQVITQRQRPSSSASGSGSSGTINNVVKPVDEDLYKIPQELLHNSKRKKMLGFISRCLVPPCKA</sequence>
<dbReference type="Proteomes" id="UP001060085">
    <property type="component" value="Linkage Group LG08"/>
</dbReference>
<evidence type="ECO:0000313" key="2">
    <source>
        <dbReference type="Proteomes" id="UP001060085"/>
    </source>
</evidence>
<protein>
    <submittedName>
        <fullName evidence="1">Uncharacterized protein</fullName>
    </submittedName>
</protein>
<dbReference type="EMBL" id="CM044708">
    <property type="protein sequence ID" value="KAI5648870.1"/>
    <property type="molecule type" value="Genomic_DNA"/>
</dbReference>
<proteinExistence type="predicted"/>
<comment type="caution">
    <text evidence="1">The sequence shown here is derived from an EMBL/GenBank/DDBJ whole genome shotgun (WGS) entry which is preliminary data.</text>
</comment>
<keyword evidence="2" id="KW-1185">Reference proteome</keyword>
<evidence type="ECO:0000313" key="1">
    <source>
        <dbReference type="EMBL" id="KAI5648870.1"/>
    </source>
</evidence>
<name>A0ACB9ZN63_CATRO</name>
<accession>A0ACB9ZN63</accession>
<reference evidence="2" key="1">
    <citation type="journal article" date="2023" name="Nat. Plants">
        <title>Single-cell RNA sequencing provides a high-resolution roadmap for understanding the multicellular compartmentation of specialized metabolism.</title>
        <authorList>
            <person name="Sun S."/>
            <person name="Shen X."/>
            <person name="Li Y."/>
            <person name="Li Y."/>
            <person name="Wang S."/>
            <person name="Li R."/>
            <person name="Zhang H."/>
            <person name="Shen G."/>
            <person name="Guo B."/>
            <person name="Wei J."/>
            <person name="Xu J."/>
            <person name="St-Pierre B."/>
            <person name="Chen S."/>
            <person name="Sun C."/>
        </authorList>
    </citation>
    <scope>NUCLEOTIDE SEQUENCE [LARGE SCALE GENOMIC DNA]</scope>
</reference>
<gene>
    <name evidence="1" type="ORF">M9H77_34875</name>
</gene>
<organism evidence="1 2">
    <name type="scientific">Catharanthus roseus</name>
    <name type="common">Madagascar periwinkle</name>
    <name type="synonym">Vinca rosea</name>
    <dbReference type="NCBI Taxonomy" id="4058"/>
    <lineage>
        <taxon>Eukaryota</taxon>
        <taxon>Viridiplantae</taxon>
        <taxon>Streptophyta</taxon>
        <taxon>Embryophyta</taxon>
        <taxon>Tracheophyta</taxon>
        <taxon>Spermatophyta</taxon>
        <taxon>Magnoliopsida</taxon>
        <taxon>eudicotyledons</taxon>
        <taxon>Gunneridae</taxon>
        <taxon>Pentapetalae</taxon>
        <taxon>asterids</taxon>
        <taxon>lamiids</taxon>
        <taxon>Gentianales</taxon>
        <taxon>Apocynaceae</taxon>
        <taxon>Rauvolfioideae</taxon>
        <taxon>Vinceae</taxon>
        <taxon>Catharanthinae</taxon>
        <taxon>Catharanthus</taxon>
    </lineage>
</organism>